<evidence type="ECO:0000313" key="2">
    <source>
        <dbReference type="EMBL" id="MBX58836.1"/>
    </source>
</evidence>
<sequence length="79" mass="9337">MPMRVLYLEGSGSSCLEQTGVFFLESIEMEAKNCVWKLADVKENRDPESKGRPLSRKKRDWRLPLSFETHRRVTLYLEF</sequence>
<reference evidence="2" key="1">
    <citation type="submission" date="2018-02" db="EMBL/GenBank/DDBJ databases">
        <title>Rhizophora mucronata_Transcriptome.</title>
        <authorList>
            <person name="Meera S.P."/>
            <person name="Sreeshan A."/>
            <person name="Augustine A."/>
        </authorList>
    </citation>
    <scope>NUCLEOTIDE SEQUENCE</scope>
    <source>
        <tissue evidence="2">Leaf</tissue>
    </source>
</reference>
<dbReference type="AlphaFoldDB" id="A0A2P2PVS6"/>
<proteinExistence type="predicted"/>
<dbReference type="InterPro" id="IPR057234">
    <property type="entry name" value="DUF7912"/>
</dbReference>
<evidence type="ECO:0000259" key="1">
    <source>
        <dbReference type="Pfam" id="PF25498"/>
    </source>
</evidence>
<dbReference type="EMBL" id="GGEC01078352">
    <property type="protein sequence ID" value="MBX58836.1"/>
    <property type="molecule type" value="Transcribed_RNA"/>
</dbReference>
<dbReference type="PANTHER" id="PTHR34544">
    <property type="entry name" value="OSJNBA0006B20.18 PROTEIN"/>
    <property type="match status" value="1"/>
</dbReference>
<name>A0A2P2PVS6_RHIMU</name>
<dbReference type="Pfam" id="PF25498">
    <property type="entry name" value="DUF7912"/>
    <property type="match status" value="1"/>
</dbReference>
<protein>
    <recommendedName>
        <fullName evidence="1">DUF7912 domain-containing protein</fullName>
    </recommendedName>
</protein>
<feature type="domain" description="DUF7912" evidence="1">
    <location>
        <begin position="1"/>
        <end position="76"/>
    </location>
</feature>
<dbReference type="PANTHER" id="PTHR34544:SF3">
    <property type="entry name" value="OS07G0155200 PROTEIN"/>
    <property type="match status" value="1"/>
</dbReference>
<organism evidence="2">
    <name type="scientific">Rhizophora mucronata</name>
    <name type="common">Asiatic mangrove</name>
    <dbReference type="NCBI Taxonomy" id="61149"/>
    <lineage>
        <taxon>Eukaryota</taxon>
        <taxon>Viridiplantae</taxon>
        <taxon>Streptophyta</taxon>
        <taxon>Embryophyta</taxon>
        <taxon>Tracheophyta</taxon>
        <taxon>Spermatophyta</taxon>
        <taxon>Magnoliopsida</taxon>
        <taxon>eudicotyledons</taxon>
        <taxon>Gunneridae</taxon>
        <taxon>Pentapetalae</taxon>
        <taxon>rosids</taxon>
        <taxon>fabids</taxon>
        <taxon>Malpighiales</taxon>
        <taxon>Rhizophoraceae</taxon>
        <taxon>Rhizophora</taxon>
    </lineage>
</organism>
<accession>A0A2P2PVS6</accession>